<reference evidence="1" key="1">
    <citation type="submission" date="2022-07" db="EMBL/GenBank/DDBJ databases">
        <title>Phylogenomic reconstructions and comparative analyses of Kickxellomycotina fungi.</title>
        <authorList>
            <person name="Reynolds N.K."/>
            <person name="Stajich J.E."/>
            <person name="Barry K."/>
            <person name="Grigoriev I.V."/>
            <person name="Crous P."/>
            <person name="Smith M.E."/>
        </authorList>
    </citation>
    <scope>NUCLEOTIDE SEQUENCE</scope>
    <source>
        <strain evidence="1">BCRC 34780</strain>
    </source>
</reference>
<proteinExistence type="predicted"/>
<organism evidence="1 2">
    <name type="scientific">Coemansia helicoidea</name>
    <dbReference type="NCBI Taxonomy" id="1286919"/>
    <lineage>
        <taxon>Eukaryota</taxon>
        <taxon>Fungi</taxon>
        <taxon>Fungi incertae sedis</taxon>
        <taxon>Zoopagomycota</taxon>
        <taxon>Kickxellomycotina</taxon>
        <taxon>Kickxellomycetes</taxon>
        <taxon>Kickxellales</taxon>
        <taxon>Kickxellaceae</taxon>
        <taxon>Coemansia</taxon>
    </lineage>
</organism>
<comment type="caution">
    <text evidence="1">The sequence shown here is derived from an EMBL/GenBank/DDBJ whole genome shotgun (WGS) entry which is preliminary data.</text>
</comment>
<dbReference type="Proteomes" id="UP001140087">
    <property type="component" value="Unassembled WGS sequence"/>
</dbReference>
<evidence type="ECO:0000313" key="1">
    <source>
        <dbReference type="EMBL" id="KAJ2803680.1"/>
    </source>
</evidence>
<dbReference type="EMBL" id="JANBUN010000449">
    <property type="protein sequence ID" value="KAJ2803680.1"/>
    <property type="molecule type" value="Genomic_DNA"/>
</dbReference>
<sequence>MTSGGANELRPDRPAFIGIHTRDEDARVLYVSSGCQQAVGYAPEDLLNADAKCCIADSFDSHDYMRMYDSHVGLDDGNGDDEANAYVWHVNLRTREGVPVLHRAIDFKCDNCIVFICVAFPELPFKDNTEMEVQLLDGKKKRINITRNKHPALAAPGARVPLYYARNRQVKAAFVLERPSLNAADVNEMGEYVNGPLVTFVTGSVARLVDADPSDLHRYAFMRLVAPEDVLHVSRYFERMTESCQVQFETFSLLSRPPVFDGDVLVADEENERVVVECLGAAVTDGAVILLRKIAVVPAPKRDSLGHYVRPPPPRQDSESCYGSLFDLLSSDPDTSEVPESWSLLN</sequence>
<name>A0ACC1L8Q8_9FUNG</name>
<gene>
    <name evidence="1" type="ORF">H4R21_001940</name>
</gene>
<protein>
    <submittedName>
        <fullName evidence="1">Uncharacterized protein</fullName>
    </submittedName>
</protein>
<accession>A0ACC1L8Q8</accession>
<evidence type="ECO:0000313" key="2">
    <source>
        <dbReference type="Proteomes" id="UP001140087"/>
    </source>
</evidence>
<keyword evidence="2" id="KW-1185">Reference proteome</keyword>